<dbReference type="EMBL" id="JAGMUU010000016">
    <property type="protein sequence ID" value="KAH7136989.1"/>
    <property type="molecule type" value="Genomic_DNA"/>
</dbReference>
<evidence type="ECO:0000313" key="2">
    <source>
        <dbReference type="EMBL" id="KAH7136989.1"/>
    </source>
</evidence>
<comment type="caution">
    <text evidence="2">The sequence shown here is derived from an EMBL/GenBank/DDBJ whole genome shotgun (WGS) entry which is preliminary data.</text>
</comment>
<reference evidence="2" key="1">
    <citation type="journal article" date="2021" name="Nat. Commun.">
        <title>Genetic determinants of endophytism in the Arabidopsis root mycobiome.</title>
        <authorList>
            <person name="Mesny F."/>
            <person name="Miyauchi S."/>
            <person name="Thiergart T."/>
            <person name="Pickel B."/>
            <person name="Atanasova L."/>
            <person name="Karlsson M."/>
            <person name="Huettel B."/>
            <person name="Barry K.W."/>
            <person name="Haridas S."/>
            <person name="Chen C."/>
            <person name="Bauer D."/>
            <person name="Andreopoulos W."/>
            <person name="Pangilinan J."/>
            <person name="LaButti K."/>
            <person name="Riley R."/>
            <person name="Lipzen A."/>
            <person name="Clum A."/>
            <person name="Drula E."/>
            <person name="Henrissat B."/>
            <person name="Kohler A."/>
            <person name="Grigoriev I.V."/>
            <person name="Martin F.M."/>
            <person name="Hacquard S."/>
        </authorList>
    </citation>
    <scope>NUCLEOTIDE SEQUENCE</scope>
    <source>
        <strain evidence="2">MPI-CAGE-AT-0021</strain>
    </source>
</reference>
<proteinExistence type="predicted"/>
<name>A0A9P9ECS6_9HYPO</name>
<dbReference type="Proteomes" id="UP000717696">
    <property type="component" value="Unassembled WGS sequence"/>
</dbReference>
<feature type="region of interest" description="Disordered" evidence="1">
    <location>
        <begin position="86"/>
        <end position="114"/>
    </location>
</feature>
<sequence length="114" mass="12626">MQKITAFLHLGPLIMPNDVADFDVKKQLSADTYDHFDGPNLLVESAPVGMPVLQSGDWAWMQPYVEPGKGKVPDDELGGRAFIPLKMRPVDEKPGSEDDPYTAVEGYLQLRNTP</sequence>
<evidence type="ECO:0000256" key="1">
    <source>
        <dbReference type="SAM" id="MobiDB-lite"/>
    </source>
</evidence>
<organism evidence="2 3">
    <name type="scientific">Dactylonectria estremocensis</name>
    <dbReference type="NCBI Taxonomy" id="1079267"/>
    <lineage>
        <taxon>Eukaryota</taxon>
        <taxon>Fungi</taxon>
        <taxon>Dikarya</taxon>
        <taxon>Ascomycota</taxon>
        <taxon>Pezizomycotina</taxon>
        <taxon>Sordariomycetes</taxon>
        <taxon>Hypocreomycetidae</taxon>
        <taxon>Hypocreales</taxon>
        <taxon>Nectriaceae</taxon>
        <taxon>Dactylonectria</taxon>
    </lineage>
</organism>
<accession>A0A9P9ECS6</accession>
<gene>
    <name evidence="2" type="ORF">B0J13DRAFT_560349</name>
</gene>
<keyword evidence="3" id="KW-1185">Reference proteome</keyword>
<protein>
    <submittedName>
        <fullName evidence="2">Uncharacterized protein</fullName>
    </submittedName>
</protein>
<dbReference type="AlphaFoldDB" id="A0A9P9ECS6"/>
<dbReference type="OrthoDB" id="2992173at2759"/>
<evidence type="ECO:0000313" key="3">
    <source>
        <dbReference type="Proteomes" id="UP000717696"/>
    </source>
</evidence>